<dbReference type="InterPro" id="IPR023299">
    <property type="entry name" value="ATPase_P-typ_cyto_dom_N"/>
</dbReference>
<organism evidence="22 23">
    <name type="scientific">Aureobasidium pullulans</name>
    <name type="common">Black yeast</name>
    <name type="synonym">Pullularia pullulans</name>
    <dbReference type="NCBI Taxonomy" id="5580"/>
    <lineage>
        <taxon>Eukaryota</taxon>
        <taxon>Fungi</taxon>
        <taxon>Dikarya</taxon>
        <taxon>Ascomycota</taxon>
        <taxon>Pezizomycotina</taxon>
        <taxon>Dothideomycetes</taxon>
        <taxon>Dothideomycetidae</taxon>
        <taxon>Dothideales</taxon>
        <taxon>Saccotheciaceae</taxon>
        <taxon>Aureobasidium</taxon>
    </lineage>
</organism>
<evidence type="ECO:0000259" key="21">
    <source>
        <dbReference type="SMART" id="SM00831"/>
    </source>
</evidence>
<evidence type="ECO:0000256" key="15">
    <source>
        <dbReference type="ARBA" id="ARBA00035017"/>
    </source>
</evidence>
<evidence type="ECO:0000256" key="7">
    <source>
        <dbReference type="ARBA" id="ARBA00022741"/>
    </source>
</evidence>
<dbReference type="InterPro" id="IPR036412">
    <property type="entry name" value="HAD-like_sf"/>
</dbReference>
<dbReference type="PRINTS" id="PR00120">
    <property type="entry name" value="HATPASE"/>
</dbReference>
<dbReference type="EC" id="7.2.2.3" evidence="16"/>
<keyword evidence="14 20" id="KW-0472">Membrane</keyword>
<evidence type="ECO:0000256" key="14">
    <source>
        <dbReference type="ARBA" id="ARBA00023136"/>
    </source>
</evidence>
<keyword evidence="6" id="KW-0479">Metal-binding</keyword>
<dbReference type="SUPFAM" id="SSF56784">
    <property type="entry name" value="HAD-like"/>
    <property type="match status" value="1"/>
</dbReference>
<dbReference type="Pfam" id="PF00122">
    <property type="entry name" value="E1-E2_ATPase"/>
    <property type="match status" value="1"/>
</dbReference>
<dbReference type="InterPro" id="IPR008250">
    <property type="entry name" value="ATPase_P-typ_transduc_dom_A_sf"/>
</dbReference>
<dbReference type="SUPFAM" id="SSF81665">
    <property type="entry name" value="Calcium ATPase, transmembrane domain M"/>
    <property type="match status" value="1"/>
</dbReference>
<dbReference type="InterPro" id="IPR023298">
    <property type="entry name" value="ATPase_P-typ_TM_dom_sf"/>
</dbReference>
<proteinExistence type="inferred from homology"/>
<dbReference type="Pfam" id="PF00690">
    <property type="entry name" value="Cation_ATPase_N"/>
    <property type="match status" value="1"/>
</dbReference>
<dbReference type="NCBIfam" id="TIGR01494">
    <property type="entry name" value="ATPase_P-type"/>
    <property type="match status" value="2"/>
</dbReference>
<evidence type="ECO:0000256" key="17">
    <source>
        <dbReference type="ARBA" id="ARBA00048599"/>
    </source>
</evidence>
<comment type="catalytic activity">
    <reaction evidence="18">
        <text>Na(+)(in) + ATP + H2O = Na(+)(out) + ADP + phosphate + H(+)</text>
        <dbReference type="Rhea" id="RHEA:14633"/>
        <dbReference type="ChEBI" id="CHEBI:15377"/>
        <dbReference type="ChEBI" id="CHEBI:15378"/>
        <dbReference type="ChEBI" id="CHEBI:29101"/>
        <dbReference type="ChEBI" id="CHEBI:30616"/>
        <dbReference type="ChEBI" id="CHEBI:43474"/>
        <dbReference type="ChEBI" id="CHEBI:456216"/>
        <dbReference type="EC" id="7.2.2.3"/>
    </reaction>
    <physiologicalReaction direction="left-to-right" evidence="18">
        <dbReference type="Rhea" id="RHEA:14634"/>
    </physiologicalReaction>
</comment>
<dbReference type="SFLD" id="SFLDS00003">
    <property type="entry name" value="Haloacid_Dehalogenase"/>
    <property type="match status" value="1"/>
</dbReference>
<feature type="region of interest" description="Disordered" evidence="19">
    <location>
        <begin position="56"/>
        <end position="91"/>
    </location>
</feature>
<evidence type="ECO:0000256" key="11">
    <source>
        <dbReference type="ARBA" id="ARBA00022967"/>
    </source>
</evidence>
<keyword evidence="4" id="KW-0633">Potassium transport</keyword>
<evidence type="ECO:0000256" key="4">
    <source>
        <dbReference type="ARBA" id="ARBA00022538"/>
    </source>
</evidence>
<dbReference type="PRINTS" id="PR00119">
    <property type="entry name" value="CATATPASE"/>
</dbReference>
<keyword evidence="12 20" id="KW-1133">Transmembrane helix</keyword>
<dbReference type="PANTHER" id="PTHR42861">
    <property type="entry name" value="CALCIUM-TRANSPORTING ATPASE"/>
    <property type="match status" value="1"/>
</dbReference>
<reference evidence="22 23" key="1">
    <citation type="submission" date="2023-11" db="EMBL/GenBank/DDBJ databases">
        <title>Draft genome sequence and annotation of the polyextremotolerant black yeast-like fungus Aureobasidium pullulans NRRL 62042.</title>
        <authorList>
            <person name="Dielentheis-Frenken M.R.E."/>
            <person name="Wibberg D."/>
            <person name="Blank L.M."/>
            <person name="Tiso T."/>
        </authorList>
    </citation>
    <scope>NUCLEOTIDE SEQUENCE [LARGE SCALE GENOMIC DNA]</scope>
    <source>
        <strain evidence="22 23">NRRL 62042</strain>
    </source>
</reference>
<keyword evidence="13" id="KW-0406">Ion transport</keyword>
<evidence type="ECO:0000256" key="3">
    <source>
        <dbReference type="ARBA" id="ARBA00022475"/>
    </source>
</evidence>
<dbReference type="SFLD" id="SFLDG00002">
    <property type="entry name" value="C1.7:_P-type_atpase_like"/>
    <property type="match status" value="1"/>
</dbReference>
<comment type="subcellular location">
    <subcellularLocation>
        <location evidence="1">Cell membrane</location>
        <topology evidence="1">Multi-pass membrane protein</topology>
    </subcellularLocation>
</comment>
<evidence type="ECO:0000256" key="18">
    <source>
        <dbReference type="ARBA" id="ARBA00049499"/>
    </source>
</evidence>
<dbReference type="Pfam" id="PF08282">
    <property type="entry name" value="Hydrolase_3"/>
    <property type="match status" value="1"/>
</dbReference>
<evidence type="ECO:0000256" key="2">
    <source>
        <dbReference type="ARBA" id="ARBA00022448"/>
    </source>
</evidence>
<comment type="catalytic activity">
    <reaction evidence="17">
        <text>K(+)(in) + ATP + H2O = K(+)(out) + ADP + phosphate + H(+)</text>
        <dbReference type="Rhea" id="RHEA:75815"/>
        <dbReference type="ChEBI" id="CHEBI:15377"/>
        <dbReference type="ChEBI" id="CHEBI:15378"/>
        <dbReference type="ChEBI" id="CHEBI:29103"/>
        <dbReference type="ChEBI" id="CHEBI:30616"/>
        <dbReference type="ChEBI" id="CHEBI:43474"/>
        <dbReference type="ChEBI" id="CHEBI:456216"/>
    </reaction>
</comment>
<evidence type="ECO:0000256" key="13">
    <source>
        <dbReference type="ARBA" id="ARBA00023065"/>
    </source>
</evidence>
<feature type="compositionally biased region" description="Polar residues" evidence="19">
    <location>
        <begin position="60"/>
        <end position="69"/>
    </location>
</feature>
<comment type="similarity">
    <text evidence="15">Belongs to the cation transport ATPase (P-type) (TC 3.A.3) family. Type IID subfamily.</text>
</comment>
<evidence type="ECO:0000256" key="10">
    <source>
        <dbReference type="ARBA" id="ARBA00022958"/>
    </source>
</evidence>
<sequence length="871" mass="94179">MPLPPDAIAYKSPGLATRTTHYPNTTRKNILQSAILLTLYFVLPTSMGESYINPHDVRNQGDSGNTLGSTIAALDGSVDEPPIRSAGSPHYLIEKSGGETRYKEKLPTIDISNDQDHADMTVCAHTLTGIEVVRRLQTDADNGLSETDCVLRREKYGRNKLESSGSVTWYKILLRQVSNSLTLVLAIAMALSYGTEDFIEGGVITAVIILNIVVGFFQDYRAEQTIQSLRAMAAPACRVIREHGAMLSIRAEDLVPGDIVQLATGDIVPADLRLYASINLATDEALLTGESKPCNKDALTRLNHLDCALGDRINMVYSSTTVTRGRAQGIVTATGMHTEIGKIAQLLKDKKGHEDSSTFIARVARRMLHGIKSTLGLIGTPLQVKLSYFALLLFAFAILLAIIVFSTSLWDIDGETLIYGICVAVAVIPESLIAVLTITMAIGSKAMAAGNVIVRKQAALEAVGGVTNVCSDKTGTLTQGKMLARKALLPSGKCLTVINEFSPFDPTCGDVLIDNTRLEPASVHELDELRYFFSTIALCNMSNVIPPHNDHDLWSATGEPTEIALHVLAHRVGQGKHEVLSHTEMSLLTEHSFDSSVKRMSVVYSLNGQDKTTVSFTKGATEALLPLLNIKNDQRREILHQVDSMATEGLRVLCLGYRHLDATSPKAITDRAFVEAEGSFTFVGLVGLYDPPRLESAGAIKQCQAAGIVVHMLTGDHLKTATTIAKEIGILGPDVYGSNAQTAVMTAMDFDKLTDDALDVMDPLPFVLARCSPTTKLRMLEALHRRGRYCVMTGDGVNDSPALKGADVGVAMGLNGSDVSKEAADMVLTDDNFASIVSAIREGRRLFDNIQKFLLHLLISNISQVILLLIG</sequence>
<dbReference type="PROSITE" id="PS00154">
    <property type="entry name" value="ATPASE_E1_E2"/>
    <property type="match status" value="1"/>
</dbReference>
<name>A0ABR0TU23_AURPU</name>
<keyword evidence="7" id="KW-0547">Nucleotide-binding</keyword>
<keyword evidence="11" id="KW-1278">Translocase</keyword>
<evidence type="ECO:0000256" key="1">
    <source>
        <dbReference type="ARBA" id="ARBA00004651"/>
    </source>
</evidence>
<dbReference type="InterPro" id="IPR018303">
    <property type="entry name" value="ATPase_P-typ_P_site"/>
</dbReference>
<evidence type="ECO:0000256" key="19">
    <source>
        <dbReference type="SAM" id="MobiDB-lite"/>
    </source>
</evidence>
<evidence type="ECO:0000313" key="23">
    <source>
        <dbReference type="Proteomes" id="UP001341245"/>
    </source>
</evidence>
<keyword evidence="10" id="KW-0630">Potassium</keyword>
<evidence type="ECO:0000256" key="8">
    <source>
        <dbReference type="ARBA" id="ARBA00022840"/>
    </source>
</evidence>
<dbReference type="SUPFAM" id="SSF81660">
    <property type="entry name" value="Metal cation-transporting ATPase, ATP-binding domain N"/>
    <property type="match status" value="1"/>
</dbReference>
<feature type="transmembrane region" description="Helical" evidence="20">
    <location>
        <begin position="388"/>
        <end position="410"/>
    </location>
</feature>
<dbReference type="InterPro" id="IPR023214">
    <property type="entry name" value="HAD_sf"/>
</dbReference>
<dbReference type="Gene3D" id="3.40.1110.10">
    <property type="entry name" value="Calcium-transporting ATPase, cytoplasmic domain N"/>
    <property type="match status" value="1"/>
</dbReference>
<keyword evidence="5 20" id="KW-0812">Transmembrane</keyword>
<dbReference type="InterPro" id="IPR004014">
    <property type="entry name" value="ATPase_P-typ_cation-transptr_N"/>
</dbReference>
<dbReference type="EMBL" id="JASGXD010000002">
    <property type="protein sequence ID" value="KAK6007356.1"/>
    <property type="molecule type" value="Genomic_DNA"/>
</dbReference>
<evidence type="ECO:0000256" key="6">
    <source>
        <dbReference type="ARBA" id="ARBA00022723"/>
    </source>
</evidence>
<dbReference type="SMART" id="SM00831">
    <property type="entry name" value="Cation_ATPase_N"/>
    <property type="match status" value="1"/>
</dbReference>
<dbReference type="Proteomes" id="UP001341245">
    <property type="component" value="Unassembled WGS sequence"/>
</dbReference>
<comment type="caution">
    <text evidence="22">The sequence shown here is derived from an EMBL/GenBank/DDBJ whole genome shotgun (WGS) entry which is preliminary data.</text>
</comment>
<keyword evidence="23" id="KW-1185">Reference proteome</keyword>
<evidence type="ECO:0000256" key="5">
    <source>
        <dbReference type="ARBA" id="ARBA00022692"/>
    </source>
</evidence>
<keyword evidence="9" id="KW-0460">Magnesium</keyword>
<dbReference type="Pfam" id="PF13246">
    <property type="entry name" value="Cation_ATPase"/>
    <property type="match status" value="1"/>
</dbReference>
<protein>
    <recommendedName>
        <fullName evidence="16">P-type Na(+) transporter</fullName>
        <ecNumber evidence="16">7.2.2.3</ecNumber>
    </recommendedName>
</protein>
<accession>A0ABR0TU23</accession>
<evidence type="ECO:0000256" key="16">
    <source>
        <dbReference type="ARBA" id="ARBA00035029"/>
    </source>
</evidence>
<evidence type="ECO:0000256" key="20">
    <source>
        <dbReference type="SAM" id="Phobius"/>
    </source>
</evidence>
<evidence type="ECO:0000256" key="12">
    <source>
        <dbReference type="ARBA" id="ARBA00022989"/>
    </source>
</evidence>
<evidence type="ECO:0000313" key="22">
    <source>
        <dbReference type="EMBL" id="KAK6007356.1"/>
    </source>
</evidence>
<dbReference type="InterPro" id="IPR059000">
    <property type="entry name" value="ATPase_P-type_domA"/>
</dbReference>
<keyword evidence="8" id="KW-0067">ATP-binding</keyword>
<dbReference type="SUPFAM" id="SSF81653">
    <property type="entry name" value="Calcium ATPase, transduction domain A"/>
    <property type="match status" value="1"/>
</dbReference>
<evidence type="ECO:0000256" key="9">
    <source>
        <dbReference type="ARBA" id="ARBA00022842"/>
    </source>
</evidence>
<dbReference type="InterPro" id="IPR006414">
    <property type="entry name" value="P-type_ATPase_IID"/>
</dbReference>
<gene>
    <name evidence="22" type="ORF">QM012_004170</name>
</gene>
<dbReference type="InterPro" id="IPR044492">
    <property type="entry name" value="P_typ_ATPase_HD_dom"/>
</dbReference>
<dbReference type="NCBIfam" id="TIGR01523">
    <property type="entry name" value="ATPase-IID_K-Na"/>
    <property type="match status" value="1"/>
</dbReference>
<feature type="domain" description="Cation-transporting P-type ATPase N-terminal" evidence="21">
    <location>
        <begin position="123"/>
        <end position="197"/>
    </location>
</feature>
<dbReference type="Gene3D" id="2.70.150.10">
    <property type="entry name" value="Calcium-transporting ATPase, cytoplasmic transduction domain A"/>
    <property type="match status" value="1"/>
</dbReference>
<keyword evidence="3" id="KW-1003">Cell membrane</keyword>
<feature type="transmembrane region" description="Helical" evidence="20">
    <location>
        <begin position="416"/>
        <end position="438"/>
    </location>
</feature>
<dbReference type="InterPro" id="IPR001757">
    <property type="entry name" value="P_typ_ATPase"/>
</dbReference>
<dbReference type="Gene3D" id="1.20.1110.10">
    <property type="entry name" value="Calcium-transporting ATPase, transmembrane domain"/>
    <property type="match status" value="1"/>
</dbReference>
<keyword evidence="2" id="KW-0813">Transport</keyword>
<dbReference type="SFLD" id="SFLDF00027">
    <property type="entry name" value="p-type_atpase"/>
    <property type="match status" value="1"/>
</dbReference>
<dbReference type="Gene3D" id="3.40.50.1000">
    <property type="entry name" value="HAD superfamily/HAD-like"/>
    <property type="match status" value="1"/>
</dbReference>